<evidence type="ECO:0000313" key="5">
    <source>
        <dbReference type="Proteomes" id="UP000218890"/>
    </source>
</evidence>
<dbReference type="GO" id="GO:0046100">
    <property type="term" value="P:hypoxanthine metabolic process"/>
    <property type="evidence" value="ECO:0007669"/>
    <property type="project" value="TreeGrafter"/>
</dbReference>
<dbReference type="InterPro" id="IPR029057">
    <property type="entry name" value="PRTase-like"/>
</dbReference>
<evidence type="ECO:0000256" key="1">
    <source>
        <dbReference type="ARBA" id="ARBA00048811"/>
    </source>
</evidence>
<dbReference type="Proteomes" id="UP000218890">
    <property type="component" value="Chromosome"/>
</dbReference>
<dbReference type="RefSeq" id="WP_096409326.1">
    <property type="nucleotide sequence ID" value="NZ_AP017372.2"/>
</dbReference>
<dbReference type="InterPro" id="IPR000836">
    <property type="entry name" value="PRTase_dom"/>
</dbReference>
<comment type="catalytic activity">
    <reaction evidence="2">
        <text>IMP + diphosphate = hypoxanthine + 5-phospho-alpha-D-ribose 1-diphosphate</text>
        <dbReference type="Rhea" id="RHEA:17973"/>
        <dbReference type="ChEBI" id="CHEBI:17368"/>
        <dbReference type="ChEBI" id="CHEBI:33019"/>
        <dbReference type="ChEBI" id="CHEBI:58017"/>
        <dbReference type="ChEBI" id="CHEBI:58053"/>
        <dbReference type="EC" id="2.4.2.8"/>
    </reaction>
    <physiologicalReaction direction="right-to-left" evidence="2">
        <dbReference type="Rhea" id="RHEA:17975"/>
    </physiologicalReaction>
</comment>
<dbReference type="KEGG" id="hhk:HH1059_12630"/>
<dbReference type="SUPFAM" id="SSF53271">
    <property type="entry name" value="PRTase-like"/>
    <property type="match status" value="1"/>
</dbReference>
<protein>
    <submittedName>
        <fullName evidence="4">Hypoxanthine-guanine phosphoribosyltransferase</fullName>
    </submittedName>
</protein>
<comment type="catalytic activity">
    <reaction evidence="1">
        <text>GMP + diphosphate = guanine + 5-phospho-alpha-D-ribose 1-diphosphate</text>
        <dbReference type="Rhea" id="RHEA:25424"/>
        <dbReference type="ChEBI" id="CHEBI:16235"/>
        <dbReference type="ChEBI" id="CHEBI:33019"/>
        <dbReference type="ChEBI" id="CHEBI:58017"/>
        <dbReference type="ChEBI" id="CHEBI:58115"/>
        <dbReference type="EC" id="2.4.2.8"/>
    </reaction>
    <physiologicalReaction direction="right-to-left" evidence="1">
        <dbReference type="Rhea" id="RHEA:25426"/>
    </physiologicalReaction>
</comment>
<evidence type="ECO:0000313" key="4">
    <source>
        <dbReference type="EMBL" id="BAU57968.1"/>
    </source>
</evidence>
<dbReference type="Gene3D" id="3.40.50.2020">
    <property type="match status" value="1"/>
</dbReference>
<dbReference type="GO" id="GO:0000287">
    <property type="term" value="F:magnesium ion binding"/>
    <property type="evidence" value="ECO:0007669"/>
    <property type="project" value="TreeGrafter"/>
</dbReference>
<dbReference type="GO" id="GO:0005829">
    <property type="term" value="C:cytosol"/>
    <property type="evidence" value="ECO:0007669"/>
    <property type="project" value="TreeGrafter"/>
</dbReference>
<dbReference type="GO" id="GO:0006178">
    <property type="term" value="P:guanine salvage"/>
    <property type="evidence" value="ECO:0007669"/>
    <property type="project" value="TreeGrafter"/>
</dbReference>
<keyword evidence="4" id="KW-0328">Glycosyltransferase</keyword>
<organism evidence="4 5">
    <name type="scientific">Halorhodospira halochloris</name>
    <name type="common">Ectothiorhodospira halochloris</name>
    <dbReference type="NCBI Taxonomy" id="1052"/>
    <lineage>
        <taxon>Bacteria</taxon>
        <taxon>Pseudomonadati</taxon>
        <taxon>Pseudomonadota</taxon>
        <taxon>Gammaproteobacteria</taxon>
        <taxon>Chromatiales</taxon>
        <taxon>Ectothiorhodospiraceae</taxon>
        <taxon>Halorhodospira</taxon>
    </lineage>
</organism>
<keyword evidence="4" id="KW-0808">Transferase</keyword>
<evidence type="ECO:0000259" key="3">
    <source>
        <dbReference type="Pfam" id="PF00156"/>
    </source>
</evidence>
<name>A0A120MZW1_HALHR</name>
<dbReference type="InterPro" id="IPR050408">
    <property type="entry name" value="HGPRT"/>
</dbReference>
<evidence type="ECO:0000256" key="2">
    <source>
        <dbReference type="ARBA" id="ARBA00049402"/>
    </source>
</evidence>
<gene>
    <name evidence="4" type="ORF">HH1059_12630</name>
</gene>
<accession>A0A120MZW1</accession>
<dbReference type="PANTHER" id="PTHR43340">
    <property type="entry name" value="HYPOXANTHINE-GUANINE PHOSPHORIBOSYLTRANSFERASE"/>
    <property type="match status" value="1"/>
</dbReference>
<dbReference type="PANTHER" id="PTHR43340:SF1">
    <property type="entry name" value="HYPOXANTHINE PHOSPHORIBOSYLTRANSFERASE"/>
    <property type="match status" value="1"/>
</dbReference>
<feature type="domain" description="Phosphoribosyltransferase" evidence="3">
    <location>
        <begin position="15"/>
        <end position="143"/>
    </location>
</feature>
<sequence>MPWEDVPELKGAELIFDADAIEQAYDRIAAQITSQYSDKRPLILSVMIGGIIPAGQIVPRLDFPLEMDYLHATRYRNETRGGDLVWHALPTSSFEDRDIIVIDDILDEGFTLVGIIDALKAGGARSVATAVLVNKIHERKHEGISADFFGVEAPDRYLFGAGMDCKGLGRNAPGIYAIDV</sequence>
<dbReference type="GO" id="GO:0032264">
    <property type="term" value="P:IMP salvage"/>
    <property type="evidence" value="ECO:0007669"/>
    <property type="project" value="TreeGrafter"/>
</dbReference>
<keyword evidence="5" id="KW-1185">Reference proteome</keyword>
<dbReference type="GO" id="GO:0004422">
    <property type="term" value="F:hypoxanthine phosphoribosyltransferase activity"/>
    <property type="evidence" value="ECO:0007669"/>
    <property type="project" value="TreeGrafter"/>
</dbReference>
<reference evidence="4" key="1">
    <citation type="submission" date="2016-02" db="EMBL/GenBank/DDBJ databases">
        <title>Halorhodospira halochloris DSM-1059 complete genome, version 2.</title>
        <authorList>
            <person name="Tsukatani Y."/>
        </authorList>
    </citation>
    <scope>NUCLEOTIDE SEQUENCE</scope>
    <source>
        <strain evidence="4">DSM 1059</strain>
    </source>
</reference>
<dbReference type="NCBIfam" id="NF006605">
    <property type="entry name" value="PRK09162.1"/>
    <property type="match status" value="1"/>
</dbReference>
<dbReference type="OrthoDB" id="9802824at2"/>
<dbReference type="Pfam" id="PF00156">
    <property type="entry name" value="Pribosyltran"/>
    <property type="match status" value="1"/>
</dbReference>
<proteinExistence type="predicted"/>
<dbReference type="AlphaFoldDB" id="A0A120MZW1"/>
<dbReference type="GO" id="GO:0032263">
    <property type="term" value="P:GMP salvage"/>
    <property type="evidence" value="ECO:0007669"/>
    <property type="project" value="TreeGrafter"/>
</dbReference>
<dbReference type="EMBL" id="AP017372">
    <property type="protein sequence ID" value="BAU57968.1"/>
    <property type="molecule type" value="Genomic_DNA"/>
</dbReference>